<sequence>MGVSKKPEETSGSGEETVVNAGEMEERYIETEEIAPNTCDEPQILANDLENCQPYDEQR</sequence>
<reference evidence="2" key="1">
    <citation type="submission" date="2021-06" db="EMBL/GenBank/DDBJ databases">
        <authorList>
            <person name="Kallberg Y."/>
            <person name="Tangrot J."/>
            <person name="Rosling A."/>
        </authorList>
    </citation>
    <scope>NUCLEOTIDE SEQUENCE</scope>
    <source>
        <strain evidence="2">AZ414A</strain>
    </source>
</reference>
<gene>
    <name evidence="2" type="ORF">DEBURN_LOCUS5516</name>
</gene>
<evidence type="ECO:0000313" key="3">
    <source>
        <dbReference type="Proteomes" id="UP000789706"/>
    </source>
</evidence>
<proteinExistence type="predicted"/>
<feature type="region of interest" description="Disordered" evidence="1">
    <location>
        <begin position="1"/>
        <end position="23"/>
    </location>
</feature>
<organism evidence="2 3">
    <name type="scientific">Diversispora eburnea</name>
    <dbReference type="NCBI Taxonomy" id="1213867"/>
    <lineage>
        <taxon>Eukaryota</taxon>
        <taxon>Fungi</taxon>
        <taxon>Fungi incertae sedis</taxon>
        <taxon>Mucoromycota</taxon>
        <taxon>Glomeromycotina</taxon>
        <taxon>Glomeromycetes</taxon>
        <taxon>Diversisporales</taxon>
        <taxon>Diversisporaceae</taxon>
        <taxon>Diversispora</taxon>
    </lineage>
</organism>
<dbReference type="Proteomes" id="UP000789706">
    <property type="component" value="Unassembled WGS sequence"/>
</dbReference>
<accession>A0A9N9A660</accession>
<evidence type="ECO:0000256" key="1">
    <source>
        <dbReference type="SAM" id="MobiDB-lite"/>
    </source>
</evidence>
<name>A0A9N9A660_9GLOM</name>
<keyword evidence="3" id="KW-1185">Reference proteome</keyword>
<comment type="caution">
    <text evidence="2">The sequence shown here is derived from an EMBL/GenBank/DDBJ whole genome shotgun (WGS) entry which is preliminary data.</text>
</comment>
<evidence type="ECO:0000313" key="2">
    <source>
        <dbReference type="EMBL" id="CAG8517984.1"/>
    </source>
</evidence>
<dbReference type="AlphaFoldDB" id="A0A9N9A660"/>
<protein>
    <submittedName>
        <fullName evidence="2">9818_t:CDS:1</fullName>
    </submittedName>
</protein>
<dbReference type="EMBL" id="CAJVPK010000496">
    <property type="protein sequence ID" value="CAG8517984.1"/>
    <property type="molecule type" value="Genomic_DNA"/>
</dbReference>